<feature type="domain" description="Ribbon-helix-helix protein CopG" evidence="8">
    <location>
        <begin position="3"/>
        <end position="42"/>
    </location>
</feature>
<evidence type="ECO:0000256" key="7">
    <source>
        <dbReference type="HAMAP-Rule" id="MF_00476"/>
    </source>
</evidence>
<feature type="domain" description="Transcription factor NikR nickel binding C-terminal" evidence="9">
    <location>
        <begin position="54"/>
        <end position="129"/>
    </location>
</feature>
<keyword evidence="11" id="KW-1185">Reference proteome</keyword>
<dbReference type="Proteomes" id="UP000192455">
    <property type="component" value="Unassembled WGS sequence"/>
</dbReference>
<organism evidence="10 11">
    <name type="scientific">Pontibaca methylaminivorans</name>
    <dbReference type="NCBI Taxonomy" id="515897"/>
    <lineage>
        <taxon>Bacteria</taxon>
        <taxon>Pseudomonadati</taxon>
        <taxon>Pseudomonadota</taxon>
        <taxon>Alphaproteobacteria</taxon>
        <taxon>Rhodobacterales</taxon>
        <taxon>Roseobacteraceae</taxon>
        <taxon>Pontibaca</taxon>
    </lineage>
</organism>
<dbReference type="SUPFAM" id="SSF47598">
    <property type="entry name" value="Ribbon-helix-helix"/>
    <property type="match status" value="1"/>
</dbReference>
<dbReference type="GO" id="GO:0010045">
    <property type="term" value="P:response to nickel cation"/>
    <property type="evidence" value="ECO:0007669"/>
    <property type="project" value="InterPro"/>
</dbReference>
<dbReference type="InterPro" id="IPR027271">
    <property type="entry name" value="Acetolactate_synth/TF_NikR_C"/>
</dbReference>
<dbReference type="Gene3D" id="1.10.1220.10">
    <property type="entry name" value="Met repressor-like"/>
    <property type="match status" value="1"/>
</dbReference>
<dbReference type="STRING" id="515897.SAMN05421849_1778"/>
<evidence type="ECO:0000256" key="4">
    <source>
        <dbReference type="ARBA" id="ARBA00023015"/>
    </source>
</evidence>
<dbReference type="EMBL" id="FTPS01000001">
    <property type="protein sequence ID" value="SIT82797.1"/>
    <property type="molecule type" value="Genomic_DNA"/>
</dbReference>
<dbReference type="NCBIfam" id="NF002815">
    <property type="entry name" value="PRK02967.1"/>
    <property type="match status" value="1"/>
</dbReference>
<sequence>MQRVTVTLDDELMTVLDAVMRERGYRTRSEALRDLTRMGLARTRAADAPDADCVAVVIYTYNHHARELTQKVTSAHHSHHALQVSSLHVHLDPAMCMEVSILRGPVGEVRHFSDHLLSERHIRNGDVVIVPLPDIAAADD</sequence>
<dbReference type="CDD" id="cd22231">
    <property type="entry name" value="RHH_NikR_HicB-like"/>
    <property type="match status" value="1"/>
</dbReference>
<keyword evidence="5 7" id="KW-0238">DNA-binding</keyword>
<dbReference type="GO" id="GO:0003677">
    <property type="term" value="F:DNA binding"/>
    <property type="evidence" value="ECO:0007669"/>
    <property type="project" value="UniProtKB-KW"/>
</dbReference>
<comment type="cofactor">
    <cofactor evidence="7">
        <name>Ni(2+)</name>
        <dbReference type="ChEBI" id="CHEBI:49786"/>
    </cofactor>
    <text evidence="7">Binds 1 nickel ion per subunit.</text>
</comment>
<feature type="binding site" evidence="7">
    <location>
        <position position="77"/>
    </location>
    <ligand>
        <name>Ni(2+)</name>
        <dbReference type="ChEBI" id="CHEBI:49786"/>
    </ligand>
</feature>
<dbReference type="InterPro" id="IPR010985">
    <property type="entry name" value="Ribbon_hlx_hlx"/>
</dbReference>
<dbReference type="GO" id="GO:0016151">
    <property type="term" value="F:nickel cation binding"/>
    <property type="evidence" value="ECO:0007669"/>
    <property type="project" value="UniProtKB-UniRule"/>
</dbReference>
<protein>
    <recommendedName>
        <fullName evidence="7">Putative nickel-responsive regulator</fullName>
    </recommendedName>
</protein>
<dbReference type="SUPFAM" id="SSF55021">
    <property type="entry name" value="ACT-like"/>
    <property type="match status" value="1"/>
</dbReference>
<feature type="binding site" evidence="7">
    <location>
        <position position="96"/>
    </location>
    <ligand>
        <name>Ni(2+)</name>
        <dbReference type="ChEBI" id="CHEBI:49786"/>
    </ligand>
</feature>
<dbReference type="InterPro" id="IPR013321">
    <property type="entry name" value="Arc_rbn_hlx_hlx"/>
</dbReference>
<dbReference type="InterPro" id="IPR014864">
    <property type="entry name" value="TF_NikR_Ni-bd_C"/>
</dbReference>
<name>A0A1R3WYG4_9RHOB</name>
<dbReference type="GO" id="GO:0003700">
    <property type="term" value="F:DNA-binding transcription factor activity"/>
    <property type="evidence" value="ECO:0007669"/>
    <property type="project" value="UniProtKB-UniRule"/>
</dbReference>
<dbReference type="InterPro" id="IPR045865">
    <property type="entry name" value="ACT-like_dom_sf"/>
</dbReference>
<dbReference type="PANTHER" id="PTHR34719">
    <property type="entry name" value="NICKEL-RESPONSIVE REGULATOR"/>
    <property type="match status" value="1"/>
</dbReference>
<dbReference type="HAMAP" id="MF_00476">
    <property type="entry name" value="NikR"/>
    <property type="match status" value="1"/>
</dbReference>
<evidence type="ECO:0000256" key="3">
    <source>
        <dbReference type="ARBA" id="ARBA00022723"/>
    </source>
</evidence>
<dbReference type="RefSeq" id="WP_076649517.1">
    <property type="nucleotide sequence ID" value="NZ_FTPS01000001.1"/>
</dbReference>
<dbReference type="InterPro" id="IPR050192">
    <property type="entry name" value="CopG/NikR_regulator"/>
</dbReference>
<dbReference type="Pfam" id="PF08753">
    <property type="entry name" value="NikR_C"/>
    <property type="match status" value="1"/>
</dbReference>
<comment type="function">
    <text evidence="7">Transcriptional regulator.</text>
</comment>
<reference evidence="10 11" key="1">
    <citation type="submission" date="2017-01" db="EMBL/GenBank/DDBJ databases">
        <authorList>
            <person name="Mah S.A."/>
            <person name="Swanson W.J."/>
            <person name="Moy G.W."/>
            <person name="Vacquier V.D."/>
        </authorList>
    </citation>
    <scope>NUCLEOTIDE SEQUENCE [LARGE SCALE GENOMIC DNA]</scope>
    <source>
        <strain evidence="10 11">DSM 21219</strain>
    </source>
</reference>
<evidence type="ECO:0000256" key="6">
    <source>
        <dbReference type="ARBA" id="ARBA00023163"/>
    </source>
</evidence>
<dbReference type="NCBIfam" id="NF003381">
    <property type="entry name" value="PRK04460.1"/>
    <property type="match status" value="1"/>
</dbReference>
<dbReference type="AlphaFoldDB" id="A0A1R3WYG4"/>
<dbReference type="InterPro" id="IPR022988">
    <property type="entry name" value="Ni_resp_reg_NikR"/>
</dbReference>
<keyword evidence="4 7" id="KW-0805">Transcription regulation</keyword>
<evidence type="ECO:0000313" key="11">
    <source>
        <dbReference type="Proteomes" id="UP000192455"/>
    </source>
</evidence>
<evidence type="ECO:0000256" key="1">
    <source>
        <dbReference type="ARBA" id="ARBA00008478"/>
    </source>
</evidence>
<accession>A0A1R3WYG4</accession>
<feature type="binding site" evidence="7">
    <location>
        <position position="88"/>
    </location>
    <ligand>
        <name>Ni(2+)</name>
        <dbReference type="ChEBI" id="CHEBI:49786"/>
    </ligand>
</feature>
<proteinExistence type="inferred from homology"/>
<dbReference type="Gene3D" id="3.30.70.1150">
    <property type="entry name" value="ACT-like. Chain A, domain 2"/>
    <property type="match status" value="1"/>
</dbReference>
<evidence type="ECO:0000256" key="2">
    <source>
        <dbReference type="ARBA" id="ARBA00022596"/>
    </source>
</evidence>
<dbReference type="PANTHER" id="PTHR34719:SF2">
    <property type="entry name" value="NICKEL-RESPONSIVE REGULATOR"/>
    <property type="match status" value="1"/>
</dbReference>
<dbReference type="Pfam" id="PF01402">
    <property type="entry name" value="RHH_1"/>
    <property type="match status" value="1"/>
</dbReference>
<dbReference type="InterPro" id="IPR002145">
    <property type="entry name" value="CopG"/>
</dbReference>
<keyword evidence="3 7" id="KW-0479">Metal-binding</keyword>
<keyword evidence="2 7" id="KW-0533">Nickel</keyword>
<keyword evidence="6 7" id="KW-0804">Transcription</keyword>
<evidence type="ECO:0000259" key="8">
    <source>
        <dbReference type="Pfam" id="PF01402"/>
    </source>
</evidence>
<evidence type="ECO:0000313" key="10">
    <source>
        <dbReference type="EMBL" id="SIT82797.1"/>
    </source>
</evidence>
<comment type="similarity">
    <text evidence="1 7">Belongs to the transcriptional regulatory CopG/NikR family.</text>
</comment>
<evidence type="ECO:0000259" key="9">
    <source>
        <dbReference type="Pfam" id="PF08753"/>
    </source>
</evidence>
<evidence type="ECO:0000256" key="5">
    <source>
        <dbReference type="ARBA" id="ARBA00023125"/>
    </source>
</evidence>
<gene>
    <name evidence="10" type="ORF">SAMN05421849_1778</name>
</gene>
<feature type="binding site" evidence="7">
    <location>
        <position position="90"/>
    </location>
    <ligand>
        <name>Ni(2+)</name>
        <dbReference type="ChEBI" id="CHEBI:49786"/>
    </ligand>
</feature>
<dbReference type="OrthoDB" id="9806294at2"/>